<reference evidence="2 3" key="1">
    <citation type="submission" date="2018-05" db="EMBL/GenBank/DDBJ databases">
        <title>The complete genome of Lysobacter maris HZ9B, a marine bacterium antagonistic against terrestrial plant pathogens.</title>
        <authorList>
            <person name="Zhang X.-Q."/>
        </authorList>
    </citation>
    <scope>NUCLEOTIDE SEQUENCE [LARGE SCALE GENOMIC DNA]</scope>
    <source>
        <strain evidence="2 3">HZ9B</strain>
    </source>
</reference>
<evidence type="ECO:0000256" key="1">
    <source>
        <dbReference type="SAM" id="MobiDB-lite"/>
    </source>
</evidence>
<feature type="compositionally biased region" description="Low complexity" evidence="1">
    <location>
        <begin position="109"/>
        <end position="121"/>
    </location>
</feature>
<protein>
    <submittedName>
        <fullName evidence="2">Uncharacterized protein</fullName>
    </submittedName>
</protein>
<dbReference type="KEGG" id="lmb:C9I47_1168"/>
<dbReference type="RefSeq" id="WP_223250307.1">
    <property type="nucleotide sequence ID" value="NZ_CP029843.1"/>
</dbReference>
<accession>A0A2U9T7G5</accession>
<evidence type="ECO:0000313" key="3">
    <source>
        <dbReference type="Proteomes" id="UP000249447"/>
    </source>
</evidence>
<feature type="region of interest" description="Disordered" evidence="1">
    <location>
        <begin position="88"/>
        <end position="131"/>
    </location>
</feature>
<gene>
    <name evidence="2" type="ORF">C9I47_1168</name>
</gene>
<sequence length="131" mass="13946">MSGPCRLCGCKDASGAKQHAMLDALAADDVDRAIDLGLMAAEPCPCCKPTCHLPLVQARAALKHAHDARDRYRERMARLQRLADEREAARATTQEATAVNPDGGDHLRPALPDAAAAALARAKARAAGRQR</sequence>
<proteinExistence type="predicted"/>
<dbReference type="EMBL" id="CP029843">
    <property type="protein sequence ID" value="AWV06884.1"/>
    <property type="molecule type" value="Genomic_DNA"/>
</dbReference>
<feature type="compositionally biased region" description="Basic residues" evidence="1">
    <location>
        <begin position="122"/>
        <end position="131"/>
    </location>
</feature>
<name>A0A2U9T7G5_9GAMM</name>
<organism evidence="2 3">
    <name type="scientific">Marilutibacter maris</name>
    <dbReference type="NCBI Taxonomy" id="1605891"/>
    <lineage>
        <taxon>Bacteria</taxon>
        <taxon>Pseudomonadati</taxon>
        <taxon>Pseudomonadota</taxon>
        <taxon>Gammaproteobacteria</taxon>
        <taxon>Lysobacterales</taxon>
        <taxon>Lysobacteraceae</taxon>
        <taxon>Marilutibacter</taxon>
    </lineage>
</organism>
<evidence type="ECO:0000313" key="2">
    <source>
        <dbReference type="EMBL" id="AWV06884.1"/>
    </source>
</evidence>
<keyword evidence="3" id="KW-1185">Reference proteome</keyword>
<dbReference type="AlphaFoldDB" id="A0A2U9T7G5"/>
<dbReference type="Proteomes" id="UP000249447">
    <property type="component" value="Chromosome"/>
</dbReference>